<sequence>MNRSHSVTWLTSPPAKHLHNNTNCCSSQTIASPSADIIVNQESCSNTPAQDTCSSTARIPSLPLHPSSNPPSHARLPSLSPPQIHPKRKRRKPGTIVCEQEPLSSLQHPPHISSLGFTSLLRECQSAFVATPSHVLSMLQPPLFQEGDRIPSMISHNPLLSPLCDSGCISDKQSRCDLSTHIHSNTISDTTLDSPSTTSHEGHASRNIINEPCLPAVSTDPLLSTSDTSNPVPKQIQKVSRLVVLESIVRNISGSPTLFEKAVRVLDEDLSNEILVVLRDEWLSTDVNPGDYIHIKSKTRDMQEIVINSNDGIIIVHPDHLVTVTAISESFSCLRRAILKSKVKFRSTNASIVFGNIVHELFQEALRQHNFSVDFLKRICITLLSKNIDELYAISMSEECALEELYKMMAPMREWADTFLHKRLLEPENAAGNEFDLPTSSIHHLKQEVCQIDSIVDIEETIWSHTYGIKGQVDVLATARLGKEQSHLIPIELKTSKRTNHMDSHRAQTMIYSLIMSDIYNQDILNGVLAYICRNESLVVPLRWNEIQMMIIMRNTLASHSVKRGRTDQPLPAVIQNEWICRKCYMLDICTLYQKKENHDLVNNGLNVQFREIWAQISPKHVLFFNKWDTFITSEEPNMEEFSREFFTLSSHERAKLGRCIENLQVICPIQPIGVTDTLQKTLYELVQIKKEVGPGILNCEIVEGDPVILSKEKTRQRLGNGYVVSISHDCITVAMVKPLKPSAFQTDDLCRLDKDQFASGSSSVRYYLTSIFTEQRFFKCRQLIVDLAPPQFTPRVMNRPDMAGLNVSQLNAVDRVMRAQDYALILGMPGTGKTTVIGHILKLLIQSGKSILLTSYTHSAVDNILLKIKDTGIAFLRMGDIGKVHPSLKNIVEEQRKQLTTVAQAEQYYTSVPIVATTCLSLNHPIFSKRRFDYCIVDEASQIILPVCLGPIRLANVFILVGDHYQLPPIATQSSPSDEPPPSLFRYLSEAHPSAVAVMEQQYRMNKDIMSLASTTIYNSKLRCGSDVVSSQRIDLPLWNHWKQAVHGGALNSGVTCSSLKDCWLAYAVASSNSVVFLNTDSVPARESKTLHFIQNDIEAQLVQQIVSSFMACGVPEHDIGVVSPYKAQLRTIRGYLKSHPLVEILTVDRYQGRDKTCIIVSLVRSNSMGHMGDLLQDWRRVNVALTRAKCKLVLVGSFSTLKQAALFGDIFRQLAENNWIFHLPKNAHLLHKDEGMESQSSSRPISDQQTS</sequence>
<evidence type="ECO:0000259" key="23">
    <source>
        <dbReference type="Pfam" id="PF13087"/>
    </source>
</evidence>
<dbReference type="InterPro" id="IPR027417">
    <property type="entry name" value="P-loop_NTPase"/>
</dbReference>
<evidence type="ECO:0000256" key="20">
    <source>
        <dbReference type="SAM" id="MobiDB-lite"/>
    </source>
</evidence>
<dbReference type="EC" id="3.1.-.-" evidence="19"/>
<feature type="compositionally biased region" description="Low complexity" evidence="20">
    <location>
        <begin position="60"/>
        <end position="73"/>
    </location>
</feature>
<dbReference type="Gene3D" id="3.40.50.300">
    <property type="entry name" value="P-loop containing nucleotide triphosphate hydrolases"/>
    <property type="match status" value="2"/>
</dbReference>
<evidence type="ECO:0000256" key="17">
    <source>
        <dbReference type="ARBA" id="ARBA00023268"/>
    </source>
</evidence>
<feature type="region of interest" description="Disordered" evidence="20">
    <location>
        <begin position="49"/>
        <end position="94"/>
    </location>
</feature>
<gene>
    <name evidence="24" type="ORF">BASA50_004445</name>
</gene>
<proteinExistence type="inferred from homology"/>
<keyword evidence="10 19" id="KW-0347">Helicase</keyword>
<keyword evidence="15 19" id="KW-0234">DNA repair</keyword>
<evidence type="ECO:0000256" key="15">
    <source>
        <dbReference type="ARBA" id="ARBA00023204"/>
    </source>
</evidence>
<evidence type="ECO:0000256" key="7">
    <source>
        <dbReference type="ARBA" id="ARBA00022741"/>
    </source>
</evidence>
<evidence type="ECO:0000256" key="10">
    <source>
        <dbReference type="ARBA" id="ARBA00022806"/>
    </source>
</evidence>
<keyword evidence="5 19" id="KW-0540">Nuclease</keyword>
<evidence type="ECO:0000256" key="14">
    <source>
        <dbReference type="ARBA" id="ARBA00023125"/>
    </source>
</evidence>
<evidence type="ECO:0000256" key="12">
    <source>
        <dbReference type="ARBA" id="ARBA00023004"/>
    </source>
</evidence>
<protein>
    <recommendedName>
        <fullName evidence="19">DNA replication ATP-dependent helicase/nuclease</fullName>
        <ecNumber evidence="19">3.1.-.-</ecNumber>
        <ecNumber evidence="19">3.6.4.12</ecNumber>
    </recommendedName>
</protein>
<feature type="domain" description="DNA2/NAM7 helicase-like C-terminal" evidence="23">
    <location>
        <begin position="984"/>
        <end position="1199"/>
    </location>
</feature>
<keyword evidence="11 19" id="KW-0067">ATP-binding</keyword>
<reference evidence="24 25" key="1">
    <citation type="submission" date="2021-02" db="EMBL/GenBank/DDBJ databases">
        <title>Variation within the Batrachochytrium salamandrivorans European outbreak.</title>
        <authorList>
            <person name="Kelly M."/>
            <person name="Pasmans F."/>
            <person name="Shea T.P."/>
            <person name="Munoz J.F."/>
            <person name="Carranza S."/>
            <person name="Cuomo C.A."/>
            <person name="Martel A."/>
        </authorList>
    </citation>
    <scope>NUCLEOTIDE SEQUENCE [LARGE SCALE GENOMIC DNA]</scope>
    <source>
        <strain evidence="24 25">AMFP18/2</strain>
    </source>
</reference>
<keyword evidence="6 19" id="KW-0479">Metal-binding</keyword>
<dbReference type="InterPro" id="IPR041679">
    <property type="entry name" value="DNA2/NAM7-like_C"/>
</dbReference>
<keyword evidence="7 19" id="KW-0547">Nucleotide-binding</keyword>
<evidence type="ECO:0000256" key="2">
    <source>
        <dbReference type="ARBA" id="ARBA00007913"/>
    </source>
</evidence>
<keyword evidence="8 19" id="KW-0227">DNA damage</keyword>
<dbReference type="CDD" id="cd18808">
    <property type="entry name" value="SF1_C_Upf1"/>
    <property type="match status" value="1"/>
</dbReference>
<comment type="catalytic activity">
    <reaction evidence="18 19">
        <text>ATP + H2O = ADP + phosphate + H(+)</text>
        <dbReference type="Rhea" id="RHEA:13065"/>
        <dbReference type="ChEBI" id="CHEBI:15377"/>
        <dbReference type="ChEBI" id="CHEBI:15378"/>
        <dbReference type="ChEBI" id="CHEBI:30616"/>
        <dbReference type="ChEBI" id="CHEBI:43474"/>
        <dbReference type="ChEBI" id="CHEBI:456216"/>
        <dbReference type="EC" id="3.6.4.12"/>
    </reaction>
</comment>
<evidence type="ECO:0000256" key="3">
    <source>
        <dbReference type="ARBA" id="ARBA00022485"/>
    </source>
</evidence>
<keyword evidence="19" id="KW-0158">Chromosome</keyword>
<feature type="compositionally biased region" description="Low complexity" evidence="20">
    <location>
        <begin position="186"/>
        <end position="199"/>
    </location>
</feature>
<evidence type="ECO:0000256" key="4">
    <source>
        <dbReference type="ARBA" id="ARBA00022705"/>
    </source>
</evidence>
<dbReference type="Proteomes" id="UP001648503">
    <property type="component" value="Unassembled WGS sequence"/>
</dbReference>
<evidence type="ECO:0000256" key="9">
    <source>
        <dbReference type="ARBA" id="ARBA00022801"/>
    </source>
</evidence>
<evidence type="ECO:0000256" key="1">
    <source>
        <dbReference type="ARBA" id="ARBA00001966"/>
    </source>
</evidence>
<accession>A0ABQ8FFS1</accession>
<dbReference type="PANTHER" id="PTHR10887">
    <property type="entry name" value="DNA2/NAM7 HELICASE FAMILY"/>
    <property type="match status" value="1"/>
</dbReference>
<dbReference type="Pfam" id="PF08696">
    <property type="entry name" value="Dna2"/>
    <property type="match status" value="1"/>
</dbReference>
<dbReference type="InterPro" id="IPR026851">
    <property type="entry name" value="Dna2/JHS1_DEXXQ-box"/>
</dbReference>
<feature type="compositionally biased region" description="Polar residues" evidence="20">
    <location>
        <begin position="49"/>
        <end position="58"/>
    </location>
</feature>
<evidence type="ECO:0000256" key="6">
    <source>
        <dbReference type="ARBA" id="ARBA00022723"/>
    </source>
</evidence>
<evidence type="ECO:0000256" key="11">
    <source>
        <dbReference type="ARBA" id="ARBA00022840"/>
    </source>
</evidence>
<feature type="domain" description="DNA replication factor Dna2 N-terminal" evidence="21">
    <location>
        <begin position="271"/>
        <end position="477"/>
    </location>
</feature>
<comment type="similarity">
    <text evidence="2 19">Belongs to the DNA2/NAM7 helicase family.</text>
</comment>
<dbReference type="CDD" id="cd18041">
    <property type="entry name" value="DEXXQc_DNA2"/>
    <property type="match status" value="1"/>
</dbReference>
<dbReference type="Pfam" id="PF13086">
    <property type="entry name" value="AAA_11"/>
    <property type="match status" value="1"/>
</dbReference>
<keyword evidence="9 19" id="KW-0378">Hydrolase</keyword>
<evidence type="ECO:0000259" key="22">
    <source>
        <dbReference type="Pfam" id="PF13086"/>
    </source>
</evidence>
<keyword evidence="17 19" id="KW-0511">Multifunctional enzyme</keyword>
<dbReference type="Pfam" id="PF13087">
    <property type="entry name" value="AAA_12"/>
    <property type="match status" value="1"/>
</dbReference>
<keyword evidence="16 19" id="KW-0539">Nucleus</keyword>
<keyword evidence="4 19" id="KW-0235">DNA replication</keyword>
<evidence type="ECO:0000256" key="13">
    <source>
        <dbReference type="ARBA" id="ARBA00023014"/>
    </source>
</evidence>
<name>A0ABQ8FFS1_9FUNG</name>
<keyword evidence="3 19" id="KW-0004">4Fe-4S</keyword>
<dbReference type="PANTHER" id="PTHR10887:SF433">
    <property type="entry name" value="DNA REPLICATION ATP-DEPENDENT HELICASE_NUCLEASE DNA2"/>
    <property type="match status" value="1"/>
</dbReference>
<keyword evidence="13 19" id="KW-0411">Iron-sulfur</keyword>
<feature type="region of interest" description="Disordered" evidence="20">
    <location>
        <begin position="186"/>
        <end position="205"/>
    </location>
</feature>
<keyword evidence="14 19" id="KW-0238">DNA-binding</keyword>
<dbReference type="EC" id="3.6.4.12" evidence="19"/>
<dbReference type="InterPro" id="IPR014808">
    <property type="entry name" value="DNA_replication_fac_Dna2_N"/>
</dbReference>
<evidence type="ECO:0000313" key="25">
    <source>
        <dbReference type="Proteomes" id="UP001648503"/>
    </source>
</evidence>
<evidence type="ECO:0000256" key="18">
    <source>
        <dbReference type="ARBA" id="ARBA00047995"/>
    </source>
</evidence>
<evidence type="ECO:0000259" key="21">
    <source>
        <dbReference type="Pfam" id="PF08696"/>
    </source>
</evidence>
<evidence type="ECO:0000313" key="24">
    <source>
        <dbReference type="EMBL" id="KAH6597528.1"/>
    </source>
</evidence>
<keyword evidence="25" id="KW-1185">Reference proteome</keyword>
<comment type="caution">
    <text evidence="24">The sequence shown here is derived from an EMBL/GenBank/DDBJ whole genome shotgun (WGS) entry which is preliminary data.</text>
</comment>
<evidence type="ECO:0000256" key="19">
    <source>
        <dbReference type="RuleBase" id="RU367041"/>
    </source>
</evidence>
<dbReference type="EMBL" id="JAFCIX010000143">
    <property type="protein sequence ID" value="KAH6597528.1"/>
    <property type="molecule type" value="Genomic_DNA"/>
</dbReference>
<comment type="subcellular location">
    <subcellularLocation>
        <location evidence="19">Nucleus</location>
    </subcellularLocation>
    <subcellularLocation>
        <location evidence="19">Chromosome</location>
    </subcellularLocation>
</comment>
<dbReference type="SUPFAM" id="SSF52540">
    <property type="entry name" value="P-loop containing nucleoside triphosphate hydrolases"/>
    <property type="match status" value="1"/>
</dbReference>
<evidence type="ECO:0000256" key="16">
    <source>
        <dbReference type="ARBA" id="ARBA00023242"/>
    </source>
</evidence>
<evidence type="ECO:0000256" key="8">
    <source>
        <dbReference type="ARBA" id="ARBA00022763"/>
    </source>
</evidence>
<dbReference type="InterPro" id="IPR011604">
    <property type="entry name" value="PDDEXK-like_dom_sf"/>
</dbReference>
<keyword evidence="12 19" id="KW-0408">Iron</keyword>
<feature type="domain" description="DNA2/NAM7 helicase helicase" evidence="22">
    <location>
        <begin position="889"/>
        <end position="971"/>
    </location>
</feature>
<dbReference type="Gene3D" id="3.90.320.10">
    <property type="match status" value="1"/>
</dbReference>
<dbReference type="InterPro" id="IPR041677">
    <property type="entry name" value="DNA2/NAM7_AAA_11"/>
</dbReference>
<dbReference type="InterPro" id="IPR047187">
    <property type="entry name" value="SF1_C_Upf1"/>
</dbReference>
<evidence type="ECO:0000256" key="5">
    <source>
        <dbReference type="ARBA" id="ARBA00022722"/>
    </source>
</evidence>
<comment type="cofactor">
    <cofactor evidence="1">
        <name>[4Fe-4S] cluster</name>
        <dbReference type="ChEBI" id="CHEBI:49883"/>
    </cofactor>
</comment>
<dbReference type="InterPro" id="IPR045055">
    <property type="entry name" value="DNA2/NAM7-like"/>
</dbReference>
<comment type="function">
    <text evidence="19">Key enzyme involved in DNA replication and DNA repair. Involved in Okazaki fragments processing by cleaving long flaps that escape FEN1: flaps that are longer than 27 nucleotides are coated by replication protein A complex (RPA), leading to recruit DNA2 which cleaves the flap until it is too short to bind RPA and becomes a substrate for FEN1. Also involved in 5'-end resection of DNA during double-strand break (DSB) repair by mediating the cleavage of 5'-ssDNA.</text>
</comment>
<organism evidence="24 25">
    <name type="scientific">Batrachochytrium salamandrivorans</name>
    <dbReference type="NCBI Taxonomy" id="1357716"/>
    <lineage>
        <taxon>Eukaryota</taxon>
        <taxon>Fungi</taxon>
        <taxon>Fungi incertae sedis</taxon>
        <taxon>Chytridiomycota</taxon>
        <taxon>Chytridiomycota incertae sedis</taxon>
        <taxon>Chytridiomycetes</taxon>
        <taxon>Rhizophydiales</taxon>
        <taxon>Rhizophydiales incertae sedis</taxon>
        <taxon>Batrachochytrium</taxon>
    </lineage>
</organism>